<keyword evidence="1" id="KW-0812">Transmembrane</keyword>
<gene>
    <name evidence="2" type="ORF">HMPREF9968_1280</name>
</gene>
<evidence type="ECO:0000256" key="1">
    <source>
        <dbReference type="SAM" id="Phobius"/>
    </source>
</evidence>
<protein>
    <submittedName>
        <fullName evidence="2">Uncharacterized protein</fullName>
    </submittedName>
</protein>
<accession>F5VVX0</accession>
<feature type="transmembrane region" description="Helical" evidence="1">
    <location>
        <begin position="45"/>
        <end position="63"/>
    </location>
</feature>
<reference evidence="2 3" key="1">
    <citation type="submission" date="2011-04" db="EMBL/GenBank/DDBJ databases">
        <authorList>
            <person name="Durkin A.S."/>
            <person name="Radune D."/>
            <person name="Hostetler J."/>
            <person name="Torralba M."/>
            <person name="Gillis M."/>
            <person name="Methe B."/>
            <person name="Sutton G."/>
            <person name="Nelson K.E."/>
        </authorList>
    </citation>
    <scope>NUCLEOTIDE SEQUENCE [LARGE SCALE GENOMIC DNA]</scope>
    <source>
        <strain evidence="2 3">SK255</strain>
    </source>
</reference>
<proteinExistence type="predicted"/>
<dbReference type="PATRIC" id="fig|1005704.3.peg.1364"/>
<organism evidence="2 3">
    <name type="scientific">Streptococcus oralis SK255</name>
    <dbReference type="NCBI Taxonomy" id="1005704"/>
    <lineage>
        <taxon>Bacteria</taxon>
        <taxon>Bacillati</taxon>
        <taxon>Bacillota</taxon>
        <taxon>Bacilli</taxon>
        <taxon>Lactobacillales</taxon>
        <taxon>Streptococcaceae</taxon>
        <taxon>Streptococcus</taxon>
    </lineage>
</organism>
<evidence type="ECO:0000313" key="3">
    <source>
        <dbReference type="Proteomes" id="UP000003695"/>
    </source>
</evidence>
<comment type="caution">
    <text evidence="2">The sequence shown here is derived from an EMBL/GenBank/DDBJ whole genome shotgun (WGS) entry which is preliminary data.</text>
</comment>
<dbReference type="eggNOG" id="COG4585">
    <property type="taxonomic scope" value="Bacteria"/>
</dbReference>
<keyword evidence="1" id="KW-0472">Membrane</keyword>
<dbReference type="Proteomes" id="UP000003695">
    <property type="component" value="Unassembled WGS sequence"/>
</dbReference>
<dbReference type="AlphaFoldDB" id="F5VVX0"/>
<sequence length="65" mass="7577">MKKQSYLLIGLTSLLFILFLTNSLLDILNLDWSYLLQDIEKLEKFIFLIFVFSLSMSFFLSSFGG</sequence>
<evidence type="ECO:0000313" key="2">
    <source>
        <dbReference type="EMBL" id="EGL87795.1"/>
    </source>
</evidence>
<name>F5VVX0_STROR</name>
<keyword evidence="1" id="KW-1133">Transmembrane helix</keyword>
<feature type="transmembrane region" description="Helical" evidence="1">
    <location>
        <begin position="7"/>
        <end position="25"/>
    </location>
</feature>
<dbReference type="EMBL" id="AFNM01000037">
    <property type="protein sequence ID" value="EGL87795.1"/>
    <property type="molecule type" value="Genomic_DNA"/>
</dbReference>